<dbReference type="PANTHER" id="PTHR46499">
    <property type="entry name" value="QUEUINE TRNA-RIBOSYLTRANSFERASE"/>
    <property type="match status" value="1"/>
</dbReference>
<sequence>MPNFTLKANAQAARAGELHTGHGTVKTPFLMPVATKGSVKLLSNEEVESTGTQCLISNAFILSMKPGLYVIEKHKGLHNFMEWKRPLFTDSGGFQVLSKEFCLGLSDEGVRFRNPFTGKSSVFSPEHSIEIQNRLGSDVAMCLDDVPHAGEGAERVRDAVKRTIEWAKRCKEAHSNKKQMLFGIAQGGINKELREECTKKIIELGFDGVALGGLSIGETKGKMFDAIGSSIGIIPQDKPRYLMGVGSLEEMLKAISLGVDCFDSCFATRTARHGRAFTSKGNINIDSAVHRLDLSPLDEGCGCFVCKKYSRSYIHHLFRTKEENAGKYLTYHNIFFVQNVLAKARKQIVEGTFRD</sequence>
<keyword evidence="3" id="KW-0819">tRNA processing</keyword>
<dbReference type="InterPro" id="IPR002616">
    <property type="entry name" value="tRNA_ribo_trans-like"/>
</dbReference>
<dbReference type="SUPFAM" id="SSF51713">
    <property type="entry name" value="tRNA-guanine transglycosylase"/>
    <property type="match status" value="1"/>
</dbReference>
<feature type="domain" description="tRNA-guanine(15) transglycosylase-like" evidence="4">
    <location>
        <begin position="12"/>
        <end position="354"/>
    </location>
</feature>
<name>A0A7J4J2R6_9ARCH</name>
<dbReference type="PANTHER" id="PTHR46499:SF1">
    <property type="entry name" value="QUEUINE TRNA-RIBOSYLTRANSFERASE"/>
    <property type="match status" value="1"/>
</dbReference>
<dbReference type="InterPro" id="IPR004803">
    <property type="entry name" value="TGT"/>
</dbReference>
<comment type="caution">
    <text evidence="5">The sequence shown here is derived from an EMBL/GenBank/DDBJ whole genome shotgun (WGS) entry which is preliminary data.</text>
</comment>
<evidence type="ECO:0000256" key="1">
    <source>
        <dbReference type="ARBA" id="ARBA00022676"/>
    </source>
</evidence>
<dbReference type="Pfam" id="PF01702">
    <property type="entry name" value="TGT"/>
    <property type="match status" value="1"/>
</dbReference>
<dbReference type="EC" id="2.4.2.29" evidence="5"/>
<evidence type="ECO:0000313" key="5">
    <source>
        <dbReference type="EMBL" id="HIH10377.1"/>
    </source>
</evidence>
<dbReference type="GO" id="GO:0002099">
    <property type="term" value="P:tRNA wobble guanine modification"/>
    <property type="evidence" value="ECO:0007669"/>
    <property type="project" value="TreeGrafter"/>
</dbReference>
<evidence type="ECO:0000256" key="3">
    <source>
        <dbReference type="ARBA" id="ARBA00022694"/>
    </source>
</evidence>
<evidence type="ECO:0000313" key="6">
    <source>
        <dbReference type="Proteomes" id="UP000565078"/>
    </source>
</evidence>
<dbReference type="NCBIfam" id="TIGR00449">
    <property type="entry name" value="tgt_general"/>
    <property type="match status" value="1"/>
</dbReference>
<dbReference type="GO" id="GO:0008479">
    <property type="term" value="F:tRNA-guanosine(34) queuine transglycosylase activity"/>
    <property type="evidence" value="ECO:0007669"/>
    <property type="project" value="InterPro"/>
</dbReference>
<evidence type="ECO:0000259" key="4">
    <source>
        <dbReference type="Pfam" id="PF01702"/>
    </source>
</evidence>
<proteinExistence type="inferred from homology"/>
<gene>
    <name evidence="5" type="primary">tgt</name>
    <name evidence="5" type="ORF">HA254_06970</name>
</gene>
<keyword evidence="1 5" id="KW-0328">Glycosyltransferase</keyword>
<dbReference type="Proteomes" id="UP000565078">
    <property type="component" value="Unassembled WGS sequence"/>
</dbReference>
<evidence type="ECO:0000256" key="2">
    <source>
        <dbReference type="ARBA" id="ARBA00022679"/>
    </source>
</evidence>
<keyword evidence="2 5" id="KW-0808">Transferase</keyword>
<dbReference type="NCBIfam" id="TIGR00430">
    <property type="entry name" value="Q_tRNA_tgt"/>
    <property type="match status" value="1"/>
</dbReference>
<dbReference type="Gene3D" id="3.20.20.105">
    <property type="entry name" value="Queuine tRNA-ribosyltransferase-like"/>
    <property type="match status" value="1"/>
</dbReference>
<dbReference type="EMBL" id="DUGC01000112">
    <property type="protein sequence ID" value="HIH10377.1"/>
    <property type="molecule type" value="Genomic_DNA"/>
</dbReference>
<organism evidence="5 6">
    <name type="scientific">Candidatus Iainarchaeum sp</name>
    <dbReference type="NCBI Taxonomy" id="3101447"/>
    <lineage>
        <taxon>Archaea</taxon>
        <taxon>Candidatus Iainarchaeota</taxon>
        <taxon>Candidatus Iainarchaeia</taxon>
        <taxon>Candidatus Iainarchaeales</taxon>
        <taxon>Candidatus Iainarchaeaceae</taxon>
        <taxon>Candidatus Iainarchaeum</taxon>
    </lineage>
</organism>
<dbReference type="InterPro" id="IPR050076">
    <property type="entry name" value="ArchSynthase1/Queuine_TRR"/>
</dbReference>
<protein>
    <submittedName>
        <fullName evidence="5">tRNA guanosine(34) transglycosylase Tgt</fullName>
        <ecNumber evidence="5">2.4.2.29</ecNumber>
    </submittedName>
</protein>
<reference evidence="6" key="1">
    <citation type="journal article" date="2020" name="bioRxiv">
        <title>A rank-normalized archaeal taxonomy based on genome phylogeny resolves widespread incomplete and uneven classifications.</title>
        <authorList>
            <person name="Rinke C."/>
            <person name="Chuvochina M."/>
            <person name="Mussig A.J."/>
            <person name="Chaumeil P.-A."/>
            <person name="Waite D.W."/>
            <person name="Whitman W.B."/>
            <person name="Parks D.H."/>
            <person name="Hugenholtz P."/>
        </authorList>
    </citation>
    <scope>NUCLEOTIDE SEQUENCE [LARGE SCALE GENOMIC DNA]</scope>
</reference>
<dbReference type="InterPro" id="IPR036511">
    <property type="entry name" value="TGT-like_sf"/>
</dbReference>
<dbReference type="AlphaFoldDB" id="A0A7J4J2R6"/>
<dbReference type="HAMAP" id="MF_00168">
    <property type="entry name" value="Q_tRNA_Tgt"/>
    <property type="match status" value="1"/>
</dbReference>
<dbReference type="GO" id="GO:0005737">
    <property type="term" value="C:cytoplasm"/>
    <property type="evidence" value="ECO:0007669"/>
    <property type="project" value="TreeGrafter"/>
</dbReference>
<accession>A0A7J4J2R6</accession>